<accession>A0A1A9ZXF7</accession>
<dbReference type="AlphaFoldDB" id="A0A1A9ZXF7"/>
<evidence type="ECO:0000313" key="1">
    <source>
        <dbReference type="EnsemblMetazoa" id="GPAI028153-PA"/>
    </source>
</evidence>
<dbReference type="Proteomes" id="UP000092445">
    <property type="component" value="Unassembled WGS sequence"/>
</dbReference>
<dbReference type="VEuPathDB" id="VectorBase:GPAI028153"/>
<organism evidence="1 2">
    <name type="scientific">Glossina pallidipes</name>
    <name type="common">Tsetse fly</name>
    <dbReference type="NCBI Taxonomy" id="7398"/>
    <lineage>
        <taxon>Eukaryota</taxon>
        <taxon>Metazoa</taxon>
        <taxon>Ecdysozoa</taxon>
        <taxon>Arthropoda</taxon>
        <taxon>Hexapoda</taxon>
        <taxon>Insecta</taxon>
        <taxon>Pterygota</taxon>
        <taxon>Neoptera</taxon>
        <taxon>Endopterygota</taxon>
        <taxon>Diptera</taxon>
        <taxon>Brachycera</taxon>
        <taxon>Muscomorpha</taxon>
        <taxon>Hippoboscoidea</taxon>
        <taxon>Glossinidae</taxon>
        <taxon>Glossina</taxon>
    </lineage>
</organism>
<name>A0A1A9ZXF7_GLOPL</name>
<reference evidence="2" key="1">
    <citation type="submission" date="2014-03" db="EMBL/GenBank/DDBJ databases">
        <authorList>
            <person name="Aksoy S."/>
            <person name="Warren W."/>
            <person name="Wilson R.K."/>
        </authorList>
    </citation>
    <scope>NUCLEOTIDE SEQUENCE [LARGE SCALE GENOMIC DNA]</scope>
    <source>
        <strain evidence="2">IAEA</strain>
    </source>
</reference>
<protein>
    <submittedName>
        <fullName evidence="1">Uncharacterized protein</fullName>
    </submittedName>
</protein>
<evidence type="ECO:0000313" key="2">
    <source>
        <dbReference type="Proteomes" id="UP000092445"/>
    </source>
</evidence>
<proteinExistence type="predicted"/>
<keyword evidence="2" id="KW-1185">Reference proteome</keyword>
<sequence length="193" mass="21164">MVKSSWLYSLRKEELSEICGAFDLDTKPTVEDMRKAVAALIATPDLAADMKVKLTELETRNAAKTLHLPEGTGRGVSPKRYVQEKYRAARPWSEFVTASKDLTELIALEERLEDIPAPTVASLPRETSGPFRVPSDVSFNLELLVVGRSVDHLTLGMDLLAKAGTITTMANTTVNITNHNEAQGPMSTHGSER</sequence>
<reference evidence="1" key="2">
    <citation type="submission" date="2020-05" db="UniProtKB">
        <authorList>
            <consortium name="EnsemblMetazoa"/>
        </authorList>
    </citation>
    <scope>IDENTIFICATION</scope>
    <source>
        <strain evidence="1">IAEA</strain>
    </source>
</reference>
<dbReference type="EnsemblMetazoa" id="GPAI028153-RA">
    <property type="protein sequence ID" value="GPAI028153-PA"/>
    <property type="gene ID" value="GPAI028153"/>
</dbReference>